<dbReference type="GO" id="GO:0000709">
    <property type="term" value="P:meiotic joint molecule formation"/>
    <property type="evidence" value="ECO:0007669"/>
    <property type="project" value="TreeGrafter"/>
</dbReference>
<evidence type="ECO:0000313" key="9">
    <source>
        <dbReference type="Proteomes" id="UP000301737"/>
    </source>
</evidence>
<dbReference type="SUPFAM" id="SSF46785">
    <property type="entry name" value="Winged helix' DNA-binding domain"/>
    <property type="match status" value="1"/>
</dbReference>
<keyword evidence="5" id="KW-0469">Meiosis</keyword>
<comment type="caution">
    <text evidence="8">The sequence shown here is derived from an EMBL/GenBank/DDBJ whole genome shotgun (WGS) entry which is preliminary data.</text>
</comment>
<dbReference type="EMBL" id="BIMX01000013">
    <property type="protein sequence ID" value="GCE99826.1"/>
    <property type="molecule type" value="Genomic_DNA"/>
</dbReference>
<name>A0A4C2E970_9SACH</name>
<dbReference type="InterPro" id="IPR010776">
    <property type="entry name" value="Hop2_WH_dom"/>
</dbReference>
<keyword evidence="6" id="KW-0175">Coiled coil</keyword>
<dbReference type="GO" id="GO:0007129">
    <property type="term" value="P:homologous chromosome pairing at meiosis"/>
    <property type="evidence" value="ECO:0007669"/>
    <property type="project" value="TreeGrafter"/>
</dbReference>
<evidence type="ECO:0000259" key="7">
    <source>
        <dbReference type="Pfam" id="PF07106"/>
    </source>
</evidence>
<gene>
    <name evidence="8" type="ORF">ZYGM_002351</name>
</gene>
<dbReference type="GO" id="GO:0003690">
    <property type="term" value="F:double-stranded DNA binding"/>
    <property type="evidence" value="ECO:0007669"/>
    <property type="project" value="TreeGrafter"/>
</dbReference>
<keyword evidence="4" id="KW-0539">Nucleus</keyword>
<dbReference type="GO" id="GO:0120230">
    <property type="term" value="F:recombinase activator activity"/>
    <property type="evidence" value="ECO:0007669"/>
    <property type="project" value="TreeGrafter"/>
</dbReference>
<dbReference type="PANTHER" id="PTHR15938:SF0">
    <property type="entry name" value="HOMOLOGOUS-PAIRING PROTEIN 2 HOMOLOG"/>
    <property type="match status" value="1"/>
</dbReference>
<accession>A0A4C2E970</accession>
<evidence type="ECO:0000256" key="3">
    <source>
        <dbReference type="ARBA" id="ARBA00023172"/>
    </source>
</evidence>
<dbReference type="Gene3D" id="1.10.10.10">
    <property type="entry name" value="Winged helix-like DNA-binding domain superfamily/Winged helix DNA-binding domain"/>
    <property type="match status" value="1"/>
</dbReference>
<feature type="domain" description="Homologous-pairing protein 2 winged helix" evidence="7">
    <location>
        <begin position="8"/>
        <end position="69"/>
    </location>
</feature>
<dbReference type="PANTHER" id="PTHR15938">
    <property type="entry name" value="TBP-1 INTERACTING PROTEIN"/>
    <property type="match status" value="1"/>
</dbReference>
<sequence>MVKLNTEDNQKLIESYLVSQYRPLAVNDIVQNLHGQVTKAAATKALEALVQEHRITAKTFGKVVIYSCNEKELELPAGVDSGEFTVVHLTELKQELRELSSDKSAVTDALGKVLKEPSNDQLLQLQASKEHEIARLQEVLTKLQEDWDPKMEPLIRELVKTDKDSDKELKTRTKIMKNLLAIVKDAVRPADIGEFLEEIGFEQME</sequence>
<feature type="coiled-coil region" evidence="6">
    <location>
        <begin position="89"/>
        <end position="146"/>
    </location>
</feature>
<dbReference type="GO" id="GO:0010774">
    <property type="term" value="P:meiotic strand invasion involved in reciprocal meiotic recombination"/>
    <property type="evidence" value="ECO:0007669"/>
    <property type="project" value="TreeGrafter"/>
</dbReference>
<dbReference type="InterPro" id="IPR036388">
    <property type="entry name" value="WH-like_DNA-bd_sf"/>
</dbReference>
<evidence type="ECO:0000256" key="6">
    <source>
        <dbReference type="SAM" id="Coils"/>
    </source>
</evidence>
<dbReference type="InterPro" id="IPR036390">
    <property type="entry name" value="WH_DNA-bd_sf"/>
</dbReference>
<dbReference type="AlphaFoldDB" id="A0A4C2E970"/>
<proteinExistence type="inferred from homology"/>
<keyword evidence="9" id="KW-1185">Reference proteome</keyword>
<reference evidence="8 9" key="1">
    <citation type="submission" date="2019-01" db="EMBL/GenBank/DDBJ databases">
        <title>Draft Genome Sequencing of Zygosaccharomyces mellis Ca-7.</title>
        <authorList>
            <person name="Shiwa Y."/>
            <person name="Kanesaki Y."/>
            <person name="Ishige T."/>
            <person name="Mura K."/>
            <person name="Hori T."/>
            <person name="Tamura T."/>
        </authorList>
    </citation>
    <scope>NUCLEOTIDE SEQUENCE [LARGE SCALE GENOMIC DNA]</scope>
    <source>
        <strain evidence="8 9">Ca-7</strain>
    </source>
</reference>
<evidence type="ECO:0000313" key="8">
    <source>
        <dbReference type="EMBL" id="GCE99826.1"/>
    </source>
</evidence>
<dbReference type="Proteomes" id="UP000301737">
    <property type="component" value="Unassembled WGS sequence"/>
</dbReference>
<organism evidence="8 9">
    <name type="scientific">Zygosaccharomyces mellis</name>
    <dbReference type="NCBI Taxonomy" id="42258"/>
    <lineage>
        <taxon>Eukaryota</taxon>
        <taxon>Fungi</taxon>
        <taxon>Dikarya</taxon>
        <taxon>Ascomycota</taxon>
        <taxon>Saccharomycotina</taxon>
        <taxon>Saccharomycetes</taxon>
        <taxon>Saccharomycetales</taxon>
        <taxon>Saccharomycetaceae</taxon>
        <taxon>Zygosaccharomyces</taxon>
    </lineage>
</organism>
<evidence type="ECO:0000256" key="4">
    <source>
        <dbReference type="ARBA" id="ARBA00023242"/>
    </source>
</evidence>
<evidence type="ECO:0000256" key="1">
    <source>
        <dbReference type="ARBA" id="ARBA00004123"/>
    </source>
</evidence>
<comment type="similarity">
    <text evidence="2">Belongs to the HOP2 family.</text>
</comment>
<dbReference type="GO" id="GO:0000794">
    <property type="term" value="C:condensed nuclear chromosome"/>
    <property type="evidence" value="ECO:0007669"/>
    <property type="project" value="TreeGrafter"/>
</dbReference>
<comment type="subcellular location">
    <subcellularLocation>
        <location evidence="1">Nucleus</location>
    </subcellularLocation>
</comment>
<evidence type="ECO:0000256" key="5">
    <source>
        <dbReference type="ARBA" id="ARBA00023254"/>
    </source>
</evidence>
<dbReference type="OrthoDB" id="272266at2759"/>
<keyword evidence="3" id="KW-0233">DNA recombination</keyword>
<dbReference type="Pfam" id="PF07106">
    <property type="entry name" value="WHD_TBPIP"/>
    <property type="match status" value="1"/>
</dbReference>
<protein>
    <recommendedName>
        <fullName evidence="7">Homologous-pairing protein 2 winged helix domain-containing protein</fullName>
    </recommendedName>
</protein>
<evidence type="ECO:0000256" key="2">
    <source>
        <dbReference type="ARBA" id="ARBA00007922"/>
    </source>
</evidence>
<dbReference type="GO" id="GO:0120231">
    <property type="term" value="C:DNA recombinase auxiliary factor complex"/>
    <property type="evidence" value="ECO:0007669"/>
    <property type="project" value="TreeGrafter"/>
</dbReference>